<dbReference type="Proteomes" id="UP000683360">
    <property type="component" value="Unassembled WGS sequence"/>
</dbReference>
<protein>
    <recommendedName>
        <fullName evidence="2">chitin synthase</fullName>
        <ecNumber evidence="2">2.4.1.16</ecNumber>
    </recommendedName>
</protein>
<dbReference type="InterPro" id="IPR055120">
    <property type="entry name" value="Chs-1/2_IV_N"/>
</dbReference>
<evidence type="ECO:0000256" key="3">
    <source>
        <dbReference type="ARBA" id="ARBA00022676"/>
    </source>
</evidence>
<evidence type="ECO:0000256" key="8">
    <source>
        <dbReference type="SAM" id="Phobius"/>
    </source>
</evidence>
<evidence type="ECO:0000256" key="7">
    <source>
        <dbReference type="SAM" id="MobiDB-lite"/>
    </source>
</evidence>
<feature type="compositionally biased region" description="Basic and acidic residues" evidence="7">
    <location>
        <begin position="1446"/>
        <end position="1461"/>
    </location>
</feature>
<feature type="compositionally biased region" description="Basic and acidic residues" evidence="7">
    <location>
        <begin position="1620"/>
        <end position="1629"/>
    </location>
</feature>
<keyword evidence="3 10" id="KW-0328">Glycosyltransferase</keyword>
<feature type="transmembrane region" description="Helical" evidence="8">
    <location>
        <begin position="520"/>
        <end position="543"/>
    </location>
</feature>
<feature type="transmembrane region" description="Helical" evidence="8">
    <location>
        <begin position="1054"/>
        <end position="1073"/>
    </location>
</feature>
<feature type="transmembrane region" description="Helical" evidence="8">
    <location>
        <begin position="388"/>
        <end position="406"/>
    </location>
</feature>
<dbReference type="EC" id="2.4.1.16" evidence="2"/>
<reference evidence="10" key="1">
    <citation type="submission" date="2021-03" db="EMBL/GenBank/DDBJ databases">
        <authorList>
            <person name="Bekaert M."/>
        </authorList>
    </citation>
    <scope>NUCLEOTIDE SEQUENCE</scope>
</reference>
<feature type="region of interest" description="Disordered" evidence="7">
    <location>
        <begin position="1620"/>
        <end position="1695"/>
    </location>
</feature>
<organism evidence="10 11">
    <name type="scientific">Mytilus edulis</name>
    <name type="common">Blue mussel</name>
    <dbReference type="NCBI Taxonomy" id="6550"/>
    <lineage>
        <taxon>Eukaryota</taxon>
        <taxon>Metazoa</taxon>
        <taxon>Spiralia</taxon>
        <taxon>Lophotrochozoa</taxon>
        <taxon>Mollusca</taxon>
        <taxon>Bivalvia</taxon>
        <taxon>Autobranchia</taxon>
        <taxon>Pteriomorphia</taxon>
        <taxon>Mytilida</taxon>
        <taxon>Mytiloidea</taxon>
        <taxon>Mytilidae</taxon>
        <taxon>Mytilinae</taxon>
        <taxon>Mytilus</taxon>
    </lineage>
</organism>
<keyword evidence="10" id="KW-0808">Transferase</keyword>
<dbReference type="GO" id="GO:0016020">
    <property type="term" value="C:membrane"/>
    <property type="evidence" value="ECO:0007669"/>
    <property type="project" value="UniProtKB-SubCell"/>
</dbReference>
<comment type="subcellular location">
    <subcellularLocation>
        <location evidence="1">Membrane</location>
        <topology evidence="1">Multi-pass membrane protein</topology>
    </subcellularLocation>
</comment>
<dbReference type="InterPro" id="IPR004835">
    <property type="entry name" value="Chitin_synth"/>
</dbReference>
<keyword evidence="4 8" id="KW-0812">Transmembrane</keyword>
<evidence type="ECO:0000256" key="6">
    <source>
        <dbReference type="ARBA" id="ARBA00023136"/>
    </source>
</evidence>
<dbReference type="Gene3D" id="3.90.550.10">
    <property type="entry name" value="Spore Coat Polysaccharide Biosynthesis Protein SpsA, Chain A"/>
    <property type="match status" value="1"/>
</dbReference>
<evidence type="ECO:0000256" key="1">
    <source>
        <dbReference type="ARBA" id="ARBA00004141"/>
    </source>
</evidence>
<dbReference type="OrthoDB" id="370884at2759"/>
<dbReference type="GO" id="GO:0004100">
    <property type="term" value="F:chitin synthase activity"/>
    <property type="evidence" value="ECO:0007669"/>
    <property type="project" value="UniProtKB-EC"/>
</dbReference>
<dbReference type="InterPro" id="IPR029044">
    <property type="entry name" value="Nucleotide-diphossugar_trans"/>
</dbReference>
<feature type="compositionally biased region" description="Low complexity" evidence="7">
    <location>
        <begin position="1650"/>
        <end position="1670"/>
    </location>
</feature>
<gene>
    <name evidence="10" type="ORF">MEDL_48685</name>
</gene>
<sequence>MELTVSFAEVWTPVRLRKIYAGLETAPVKDIDGTLINRPITLPEMQEDRYTSTQTLVQKDKKEPMPNGVINPAFDGSMDPVNIDGNTSWSDTSSDNMKIGGDSRASTLTRNIEAAAIEEEQQSQTENKYNTYPPKYVQHKDPIIDRPEVKLPANNSKWDVFRVTSRDKDSGIDDDYISIFRKIVKVITSIFLSIFIILMTMLSKSTLLLITSNVYKNVTLDCETSRSKEGIAIVTKCRRVPPDLPQREKYQLSQNVEVRWLWALFVVITTPYLFTFCKTLWRICFKKTRQPTLAVLGIVLVVETLHSIGICIFAFYVLPTIDSIRGLFLCFGVAVVPSLLKLFDCQGERGRKFYIVMADIVALIFQISVLTLWPVISILRGEKTAESWGILLSMILISLGWWENYVNKYTKLGKLGDKLKELKKNIRRMRTKIYAVVSAWKIILTLLLMTALMSTFKSSCLSVLFFHGNNNATDCPHMVYPLYVSNVQGASYYNDPFWTAILQIFACLLCYTLSKTACKIMLQVASFSLPLMLVAPIMAGVFMSDCESWKSGSQTNSIMPDYLQWTCDLHGISYDFLEKLISVYYLPVVIGWWLSFMWVTFHIWIPRVERLVQTERLFVQPLYCGVFLEQSLMLNRRRDDRDRDFRGSGKTKLKFMPDSPLAKTEAGYFDYNRPSVRKNPTPRIYVCATMWHETEREMKQILQSLFRLDNDQCARKNAQKFFDVVDPDYYEFEAHIFFDDAFEPHDDDEYEYHVNSFVKQFMRVLDTAASKVHNVNIKLPPPTKYPTPYGGRLEWTLPGNNKLSAHLKDKVKVRHKKRWSQVMYMYYLLGFKLLSEPLDSKRKQTLADNTYILALDGDVDFKPSAVQLLVDRMKKNEKVGAACGRIHPIGTGMLHIQFVRNRASALMDDNVMRKYTSVSTEARHYVQFDQGEDRWLCTLLLQQGYRVEYSAAADALTYAPEGFDEFYNQRRRWSPSTMANILDLLGDWKNLLFAGILSLIYALVMMVVVVGLGLEMKLEGICSPTTIFMIFIVGIFIISAILHPQEFYCLLHGALYFLLIPSMSMLLMIYSICNLHVVSWGTRENAIAAQPDKPKTKKQDSKIASILNKFADNKNEETSSYAFSFGNLFKCLCCPKEPVNTVESKFAQVLASIENLEQKIVKQQPNDVNKPEAEEMIRKASEKKEVEAGVRYNPIFQQKALPHEADTPYWIHDPDIGHGNIRYINKEEKHFWKELIRQYLYPLQSDAQQQKKMQTDLIQLRNKASLMFFMLNALFVIIIFSLQYSNAITGAGLTIPLPCKDTEGKYLKLEPISMFFMAVFGIALLIQFISMIFHRLGTFLHIMASTEVNCMRPNQNEVASMDITSKVQLVKEMQRFEDDEDARSISTIGSDGEEDSSVTMDDSPKVKRKKTIKKLLRNKRRDKPVSGNLGGKFLKNFLDLANDLEKEGSKKETSVKEETGRKRSRGSRKRSKKALKAIELLEQNKENKESILTKAEAIKDKWQKLAKSARPESSGSGDKWGSLLRSVIGQSRTSLNTISEDDKRSSWFRSIGKKMKRTNSDFSLPDLGSWSNRNSYAEPILNIISDELEPVDMEVGATSKNIPASKPADTCTNETRAIIERKTEQKNENIYDTADFIPSEVNSDSESDSDISGMKSDSTSKSDSSQPQMSIQLQDIKLKSSETNDIGEQKGDTQL</sequence>
<feature type="transmembrane region" description="Helical" evidence="8">
    <location>
        <begin position="433"/>
        <end position="456"/>
    </location>
</feature>
<dbReference type="Pfam" id="PF03142">
    <property type="entry name" value="Chitin_synth_2"/>
    <property type="match status" value="1"/>
</dbReference>
<dbReference type="PANTHER" id="PTHR22914">
    <property type="entry name" value="CHITIN SYNTHASE"/>
    <property type="match status" value="1"/>
</dbReference>
<dbReference type="Pfam" id="PF23000">
    <property type="entry name" value="ChitinSynthase_IV_N"/>
    <property type="match status" value="1"/>
</dbReference>
<evidence type="ECO:0000256" key="2">
    <source>
        <dbReference type="ARBA" id="ARBA00012543"/>
    </source>
</evidence>
<feature type="transmembrane region" description="Helical" evidence="8">
    <location>
        <begin position="1021"/>
        <end position="1042"/>
    </location>
</feature>
<feature type="transmembrane region" description="Helical" evidence="8">
    <location>
        <begin position="991"/>
        <end position="1014"/>
    </location>
</feature>
<feature type="region of interest" description="Disordered" evidence="7">
    <location>
        <begin position="1446"/>
        <end position="1473"/>
    </location>
</feature>
<accession>A0A8S3TR92</accession>
<feature type="transmembrane region" description="Helical" evidence="8">
    <location>
        <begin position="1266"/>
        <end position="1284"/>
    </location>
</feature>
<dbReference type="GO" id="GO:0006031">
    <property type="term" value="P:chitin biosynthetic process"/>
    <property type="evidence" value="ECO:0007669"/>
    <property type="project" value="TreeGrafter"/>
</dbReference>
<feature type="domain" description="Chitin synthase chs-1/2 N-terminal putative transporter" evidence="9">
    <location>
        <begin position="182"/>
        <end position="589"/>
    </location>
</feature>
<comment type="caution">
    <text evidence="10">The sequence shown here is derived from an EMBL/GenBank/DDBJ whole genome shotgun (WGS) entry which is preliminary data.</text>
</comment>
<keyword evidence="5 8" id="KW-1133">Transmembrane helix</keyword>
<feature type="transmembrane region" description="Helical" evidence="8">
    <location>
        <begin position="260"/>
        <end position="281"/>
    </location>
</feature>
<feature type="transmembrane region" description="Helical" evidence="8">
    <location>
        <begin position="355"/>
        <end position="376"/>
    </location>
</feature>
<evidence type="ECO:0000313" key="11">
    <source>
        <dbReference type="Proteomes" id="UP000683360"/>
    </source>
</evidence>
<name>A0A8S3TR92_MYTED</name>
<keyword evidence="6 8" id="KW-0472">Membrane</keyword>
<feature type="compositionally biased region" description="Basic residues" evidence="7">
    <location>
        <begin position="1462"/>
        <end position="1473"/>
    </location>
</feature>
<feature type="transmembrane region" description="Helical" evidence="8">
    <location>
        <begin position="1312"/>
        <end position="1333"/>
    </location>
</feature>
<feature type="compositionally biased region" description="Basic and acidic residues" evidence="7">
    <location>
        <begin position="1676"/>
        <end position="1695"/>
    </location>
</feature>
<feature type="transmembrane region" description="Helical" evidence="8">
    <location>
        <begin position="293"/>
        <end position="318"/>
    </location>
</feature>
<evidence type="ECO:0000256" key="4">
    <source>
        <dbReference type="ARBA" id="ARBA00022692"/>
    </source>
</evidence>
<feature type="transmembrane region" description="Helical" evidence="8">
    <location>
        <begin position="584"/>
        <end position="605"/>
    </location>
</feature>
<dbReference type="EMBL" id="CAJPWZ010002343">
    <property type="protein sequence ID" value="CAG2236234.1"/>
    <property type="molecule type" value="Genomic_DNA"/>
</dbReference>
<evidence type="ECO:0000256" key="5">
    <source>
        <dbReference type="ARBA" id="ARBA00022989"/>
    </source>
</evidence>
<proteinExistence type="predicted"/>
<dbReference type="SUPFAM" id="SSF53448">
    <property type="entry name" value="Nucleotide-diphospho-sugar transferases"/>
    <property type="match status" value="1"/>
</dbReference>
<feature type="transmembrane region" description="Helical" evidence="8">
    <location>
        <begin position="496"/>
        <end position="513"/>
    </location>
</feature>
<evidence type="ECO:0000313" key="10">
    <source>
        <dbReference type="EMBL" id="CAG2236234.1"/>
    </source>
</evidence>
<dbReference type="GO" id="GO:0071944">
    <property type="term" value="C:cell periphery"/>
    <property type="evidence" value="ECO:0007669"/>
    <property type="project" value="TreeGrafter"/>
</dbReference>
<dbReference type="PANTHER" id="PTHR22914:SF42">
    <property type="entry name" value="CHITIN SYNTHASE"/>
    <property type="match status" value="1"/>
</dbReference>
<evidence type="ECO:0000259" key="9">
    <source>
        <dbReference type="Pfam" id="PF23000"/>
    </source>
</evidence>
<feature type="transmembrane region" description="Helical" evidence="8">
    <location>
        <begin position="183"/>
        <end position="202"/>
    </location>
</feature>
<feature type="transmembrane region" description="Helical" evidence="8">
    <location>
        <begin position="324"/>
        <end position="343"/>
    </location>
</feature>
<feature type="transmembrane region" description="Helical" evidence="8">
    <location>
        <begin position="617"/>
        <end position="634"/>
    </location>
</feature>
<keyword evidence="11" id="KW-1185">Reference proteome</keyword>
<feature type="region of interest" description="Disordered" evidence="7">
    <location>
        <begin position="1377"/>
        <end position="1404"/>
    </location>
</feature>